<feature type="domain" description="MgtC-like C-terminal" evidence="1">
    <location>
        <begin position="23"/>
        <end position="97"/>
    </location>
</feature>
<evidence type="ECO:0000313" key="2">
    <source>
        <dbReference type="EMBL" id="MEV5509011.1"/>
    </source>
</evidence>
<dbReference type="Proteomes" id="UP001552594">
    <property type="component" value="Unassembled WGS sequence"/>
</dbReference>
<reference evidence="2 3" key="1">
    <citation type="submission" date="2024-06" db="EMBL/GenBank/DDBJ databases">
        <title>The Natural Products Discovery Center: Release of the First 8490 Sequenced Strains for Exploring Actinobacteria Biosynthetic Diversity.</title>
        <authorList>
            <person name="Kalkreuter E."/>
            <person name="Kautsar S.A."/>
            <person name="Yang D."/>
            <person name="Bader C.D."/>
            <person name="Teijaro C.N."/>
            <person name="Fluegel L."/>
            <person name="Davis C.M."/>
            <person name="Simpson J.R."/>
            <person name="Lauterbach L."/>
            <person name="Steele A.D."/>
            <person name="Gui C."/>
            <person name="Meng S."/>
            <person name="Li G."/>
            <person name="Viehrig K."/>
            <person name="Ye F."/>
            <person name="Su P."/>
            <person name="Kiefer A.F."/>
            <person name="Nichols A."/>
            <person name="Cepeda A.J."/>
            <person name="Yan W."/>
            <person name="Fan B."/>
            <person name="Jiang Y."/>
            <person name="Adhikari A."/>
            <person name="Zheng C.-J."/>
            <person name="Schuster L."/>
            <person name="Cowan T.M."/>
            <person name="Smanski M.J."/>
            <person name="Chevrette M.G."/>
            <person name="De Carvalho L.P.S."/>
            <person name="Shen B."/>
        </authorList>
    </citation>
    <scope>NUCLEOTIDE SEQUENCE [LARGE SCALE GENOMIC DNA]</scope>
    <source>
        <strain evidence="2 3">NPDC052347</strain>
    </source>
</reference>
<protein>
    <recommendedName>
        <fullName evidence="1">MgtC-like C-terminal domain-containing protein</fullName>
    </recommendedName>
</protein>
<accession>A0ABV3K1I5</accession>
<organism evidence="2 3">
    <name type="scientific">Streptomyces orinoci</name>
    <name type="common">Streptoverticillium orinoci</name>
    <dbReference type="NCBI Taxonomy" id="67339"/>
    <lineage>
        <taxon>Bacteria</taxon>
        <taxon>Bacillati</taxon>
        <taxon>Actinomycetota</taxon>
        <taxon>Actinomycetes</taxon>
        <taxon>Kitasatosporales</taxon>
        <taxon>Streptomycetaceae</taxon>
        <taxon>Streptomyces</taxon>
    </lineage>
</organism>
<evidence type="ECO:0000259" key="1">
    <source>
        <dbReference type="Pfam" id="PF21770"/>
    </source>
</evidence>
<dbReference type="Gene3D" id="3.30.70.260">
    <property type="match status" value="1"/>
</dbReference>
<evidence type="ECO:0000313" key="3">
    <source>
        <dbReference type="Proteomes" id="UP001552594"/>
    </source>
</evidence>
<dbReference type="Pfam" id="PF21770">
    <property type="entry name" value="MgtC_SapB_C"/>
    <property type="match status" value="1"/>
</dbReference>
<keyword evidence="3" id="KW-1185">Reference proteome</keyword>
<dbReference type="EMBL" id="JBFAUK010000017">
    <property type="protein sequence ID" value="MEV5509011.1"/>
    <property type="molecule type" value="Genomic_DNA"/>
</dbReference>
<sequence>MRFVPLTRVRAARQGPPPVPVTLHAQCAAEAEAKVRALCILTLTSTGAHLLAFDRHPQPDGTVLIRVTLAVDGPGAWPLEELVGQLSREPAVRGLRWRQETGVT</sequence>
<proteinExistence type="predicted"/>
<gene>
    <name evidence="2" type="ORF">AB0L16_21680</name>
</gene>
<name>A0ABV3K1I5_STRON</name>
<dbReference type="RefSeq" id="WP_109282066.1">
    <property type="nucleotide sequence ID" value="NZ_JBFAUK010000017.1"/>
</dbReference>
<dbReference type="InterPro" id="IPR048640">
    <property type="entry name" value="MgtC-like_C"/>
</dbReference>
<comment type="caution">
    <text evidence="2">The sequence shown here is derived from an EMBL/GenBank/DDBJ whole genome shotgun (WGS) entry which is preliminary data.</text>
</comment>